<dbReference type="Proteomes" id="UP000593579">
    <property type="component" value="Unassembled WGS sequence"/>
</dbReference>
<evidence type="ECO:0000259" key="3">
    <source>
        <dbReference type="PROSITE" id="PS50158"/>
    </source>
</evidence>
<organism evidence="4 5">
    <name type="scientific">Gossypium gossypioides</name>
    <name type="common">Mexican cotton</name>
    <name type="synonym">Selera gossypioides</name>
    <dbReference type="NCBI Taxonomy" id="34282"/>
    <lineage>
        <taxon>Eukaryota</taxon>
        <taxon>Viridiplantae</taxon>
        <taxon>Streptophyta</taxon>
        <taxon>Embryophyta</taxon>
        <taxon>Tracheophyta</taxon>
        <taxon>Spermatophyta</taxon>
        <taxon>Magnoliopsida</taxon>
        <taxon>eudicotyledons</taxon>
        <taxon>Gunneridae</taxon>
        <taxon>Pentapetalae</taxon>
        <taxon>rosids</taxon>
        <taxon>malvids</taxon>
        <taxon>Malvales</taxon>
        <taxon>Malvaceae</taxon>
        <taxon>Malvoideae</taxon>
        <taxon>Gossypium</taxon>
    </lineage>
</organism>
<keyword evidence="1" id="KW-0479">Metal-binding</keyword>
<keyword evidence="5" id="KW-1185">Reference proteome</keyword>
<feature type="non-terminal residue" evidence="4">
    <location>
        <position position="110"/>
    </location>
</feature>
<evidence type="ECO:0000256" key="1">
    <source>
        <dbReference type="PROSITE-ProRule" id="PRU00047"/>
    </source>
</evidence>
<dbReference type="GO" id="GO:0008270">
    <property type="term" value="F:zinc ion binding"/>
    <property type="evidence" value="ECO:0007669"/>
    <property type="project" value="UniProtKB-KW"/>
</dbReference>
<dbReference type="SUPFAM" id="SSF57756">
    <property type="entry name" value="Retrovirus zinc finger-like domains"/>
    <property type="match status" value="1"/>
</dbReference>
<sequence>MRLNKKSEEERIIKRNVGKALKSTTNDDNESSEEVDKDKEMEMFARRFKRFMRSNKGREFQKKEGLKLESTKENDLIICYECKKSGHINYDCPQLKKKGSSKQKAYVATW</sequence>
<dbReference type="OrthoDB" id="1932348at2759"/>
<keyword evidence="1" id="KW-0863">Zinc-finger</keyword>
<dbReference type="EMBL" id="JABEZY010000006">
    <property type="protein sequence ID" value="MBA0739389.1"/>
    <property type="molecule type" value="Genomic_DNA"/>
</dbReference>
<dbReference type="Pfam" id="PF00098">
    <property type="entry name" value="zf-CCHC"/>
    <property type="match status" value="1"/>
</dbReference>
<keyword evidence="1" id="KW-0862">Zinc</keyword>
<dbReference type="InterPro" id="IPR036875">
    <property type="entry name" value="Znf_CCHC_sf"/>
</dbReference>
<dbReference type="AlphaFoldDB" id="A0A7J9BT67"/>
<evidence type="ECO:0000256" key="2">
    <source>
        <dbReference type="SAM" id="MobiDB-lite"/>
    </source>
</evidence>
<accession>A0A7J9BT67</accession>
<protein>
    <recommendedName>
        <fullName evidence="3">CCHC-type domain-containing protein</fullName>
    </recommendedName>
</protein>
<comment type="caution">
    <text evidence="4">The sequence shown here is derived from an EMBL/GenBank/DDBJ whole genome shotgun (WGS) entry which is preliminary data.</text>
</comment>
<dbReference type="Gene3D" id="4.10.60.10">
    <property type="entry name" value="Zinc finger, CCHC-type"/>
    <property type="match status" value="1"/>
</dbReference>
<feature type="region of interest" description="Disordered" evidence="2">
    <location>
        <begin position="17"/>
        <end position="37"/>
    </location>
</feature>
<evidence type="ECO:0000313" key="5">
    <source>
        <dbReference type="Proteomes" id="UP000593579"/>
    </source>
</evidence>
<dbReference type="SMART" id="SM00343">
    <property type="entry name" value="ZnF_C2HC"/>
    <property type="match status" value="1"/>
</dbReference>
<feature type="domain" description="CCHC-type" evidence="3">
    <location>
        <begin position="79"/>
        <end position="94"/>
    </location>
</feature>
<dbReference type="GO" id="GO:0003676">
    <property type="term" value="F:nucleic acid binding"/>
    <property type="evidence" value="ECO:0007669"/>
    <property type="project" value="InterPro"/>
</dbReference>
<dbReference type="PROSITE" id="PS50158">
    <property type="entry name" value="ZF_CCHC"/>
    <property type="match status" value="1"/>
</dbReference>
<gene>
    <name evidence="4" type="ORF">Gogos_012667</name>
</gene>
<reference evidence="4 5" key="1">
    <citation type="journal article" date="2019" name="Genome Biol. Evol.">
        <title>Insights into the evolution of the New World diploid cottons (Gossypium, subgenus Houzingenia) based on genome sequencing.</title>
        <authorList>
            <person name="Grover C.E."/>
            <person name="Arick M.A. 2nd"/>
            <person name="Thrash A."/>
            <person name="Conover J.L."/>
            <person name="Sanders W.S."/>
            <person name="Peterson D.G."/>
            <person name="Frelichowski J.E."/>
            <person name="Scheffler J.A."/>
            <person name="Scheffler B.E."/>
            <person name="Wendel J.F."/>
        </authorList>
    </citation>
    <scope>NUCLEOTIDE SEQUENCE [LARGE SCALE GENOMIC DNA]</scope>
    <source>
        <strain evidence="4">5</strain>
        <tissue evidence="4">Leaf</tissue>
    </source>
</reference>
<name>A0A7J9BT67_GOSGO</name>
<evidence type="ECO:0000313" key="4">
    <source>
        <dbReference type="EMBL" id="MBA0739389.1"/>
    </source>
</evidence>
<dbReference type="InterPro" id="IPR001878">
    <property type="entry name" value="Znf_CCHC"/>
</dbReference>
<proteinExistence type="predicted"/>